<dbReference type="Gene3D" id="3.10.450.10">
    <property type="match status" value="1"/>
</dbReference>
<dbReference type="InterPro" id="IPR046350">
    <property type="entry name" value="Cystatin_sf"/>
</dbReference>
<comment type="caution">
    <text evidence="1">The sequence shown here is derived from an EMBL/GenBank/DDBJ whole genome shotgun (WGS) entry which is preliminary data.</text>
</comment>
<dbReference type="SUPFAM" id="SSF54403">
    <property type="entry name" value="Cystatin/monellin"/>
    <property type="match status" value="1"/>
</dbReference>
<gene>
    <name evidence="1" type="ORF">BGZ95_001386</name>
</gene>
<name>A0AAD4H433_9FUNG</name>
<reference evidence="1" key="1">
    <citation type="journal article" date="2020" name="Fungal Divers.">
        <title>Resolving the Mortierellaceae phylogeny through synthesis of multi-gene phylogenetics and phylogenomics.</title>
        <authorList>
            <person name="Vandepol N."/>
            <person name="Liber J."/>
            <person name="Desiro A."/>
            <person name="Na H."/>
            <person name="Kennedy M."/>
            <person name="Barry K."/>
            <person name="Grigoriev I.V."/>
            <person name="Miller A.N."/>
            <person name="O'Donnell K."/>
            <person name="Stajich J.E."/>
            <person name="Bonito G."/>
        </authorList>
    </citation>
    <scope>NUCLEOTIDE SEQUENCE</scope>
    <source>
        <strain evidence="1">NRRL 28262</strain>
    </source>
</reference>
<dbReference type="InterPro" id="IPR018073">
    <property type="entry name" value="Prot_inh_cystat_CS"/>
</dbReference>
<organism evidence="1 2">
    <name type="scientific">Linnemannia exigua</name>
    <dbReference type="NCBI Taxonomy" id="604196"/>
    <lineage>
        <taxon>Eukaryota</taxon>
        <taxon>Fungi</taxon>
        <taxon>Fungi incertae sedis</taxon>
        <taxon>Mucoromycota</taxon>
        <taxon>Mortierellomycotina</taxon>
        <taxon>Mortierellomycetes</taxon>
        <taxon>Mortierellales</taxon>
        <taxon>Mortierellaceae</taxon>
        <taxon>Linnemannia</taxon>
    </lineage>
</organism>
<evidence type="ECO:0000313" key="2">
    <source>
        <dbReference type="Proteomes" id="UP001194580"/>
    </source>
</evidence>
<dbReference type="AlphaFoldDB" id="A0AAD4H433"/>
<protein>
    <recommendedName>
        <fullName evidence="3">Cystatin domain-containing protein</fullName>
    </recommendedName>
</protein>
<keyword evidence="2" id="KW-1185">Reference proteome</keyword>
<dbReference type="PROSITE" id="PS00287">
    <property type="entry name" value="CYSTATIN"/>
    <property type="match status" value="1"/>
</dbReference>
<sequence length="135" mass="14701">MSHTVGSLGGPGIRTVGGIGGVKPINKDHPLVTSNPDLHKILIQLDNPIRDAYTKMSTADSVLTFEPVSYASQTVAGTNFYVKLKVHHEGGKDDAEYIHVKIFDQPWTETLKLTGIDAGKTLDEPFQYDMPAPPE</sequence>
<evidence type="ECO:0000313" key="1">
    <source>
        <dbReference type="EMBL" id="KAG0270895.1"/>
    </source>
</evidence>
<proteinExistence type="predicted"/>
<dbReference type="EMBL" id="JAAAIL010001284">
    <property type="protein sequence ID" value="KAG0270895.1"/>
    <property type="molecule type" value="Genomic_DNA"/>
</dbReference>
<accession>A0AAD4H433</accession>
<dbReference type="Proteomes" id="UP001194580">
    <property type="component" value="Unassembled WGS sequence"/>
</dbReference>
<evidence type="ECO:0008006" key="3">
    <source>
        <dbReference type="Google" id="ProtNLM"/>
    </source>
</evidence>